<gene>
    <name evidence="1" type="ORF">TTHERM_001089089</name>
</gene>
<dbReference type="AlphaFoldDB" id="W7XF33"/>
<evidence type="ECO:0000313" key="2">
    <source>
        <dbReference type="Proteomes" id="UP000009168"/>
    </source>
</evidence>
<dbReference type="GeneID" id="24441672"/>
<dbReference type="InterPro" id="IPR009030">
    <property type="entry name" value="Growth_fac_rcpt_cys_sf"/>
</dbReference>
<dbReference type="RefSeq" id="XP_012654879.1">
    <property type="nucleotide sequence ID" value="XM_012799425.1"/>
</dbReference>
<dbReference type="EMBL" id="GG662532">
    <property type="protein sequence ID" value="EWS72596.1"/>
    <property type="molecule type" value="Genomic_DNA"/>
</dbReference>
<dbReference type="SUPFAM" id="SSF57184">
    <property type="entry name" value="Growth factor receptor domain"/>
    <property type="match status" value="1"/>
</dbReference>
<organism evidence="1 2">
    <name type="scientific">Tetrahymena thermophila (strain SB210)</name>
    <dbReference type="NCBI Taxonomy" id="312017"/>
    <lineage>
        <taxon>Eukaryota</taxon>
        <taxon>Sar</taxon>
        <taxon>Alveolata</taxon>
        <taxon>Ciliophora</taxon>
        <taxon>Intramacronucleata</taxon>
        <taxon>Oligohymenophorea</taxon>
        <taxon>Hymenostomatida</taxon>
        <taxon>Tetrahymenina</taxon>
        <taxon>Tetrahymenidae</taxon>
        <taxon>Tetrahymena</taxon>
    </lineage>
</organism>
<evidence type="ECO:0000313" key="1">
    <source>
        <dbReference type="EMBL" id="EWS72596.1"/>
    </source>
</evidence>
<dbReference type="KEGG" id="tet:TTHERM_001089089"/>
<dbReference type="Proteomes" id="UP000009168">
    <property type="component" value="Unassembled WGS sequence"/>
</dbReference>
<reference evidence="2" key="1">
    <citation type="journal article" date="2006" name="PLoS Biol.">
        <title>Macronuclear genome sequence of the ciliate Tetrahymena thermophila, a model eukaryote.</title>
        <authorList>
            <person name="Eisen J.A."/>
            <person name="Coyne R.S."/>
            <person name="Wu M."/>
            <person name="Wu D."/>
            <person name="Thiagarajan M."/>
            <person name="Wortman J.R."/>
            <person name="Badger J.H."/>
            <person name="Ren Q."/>
            <person name="Amedeo P."/>
            <person name="Jones K.M."/>
            <person name="Tallon L.J."/>
            <person name="Delcher A.L."/>
            <person name="Salzberg S.L."/>
            <person name="Silva J.C."/>
            <person name="Haas B.J."/>
            <person name="Majoros W.H."/>
            <person name="Farzad M."/>
            <person name="Carlton J.M."/>
            <person name="Smith R.K. Jr."/>
            <person name="Garg J."/>
            <person name="Pearlman R.E."/>
            <person name="Karrer K.M."/>
            <person name="Sun L."/>
            <person name="Manning G."/>
            <person name="Elde N.C."/>
            <person name="Turkewitz A.P."/>
            <person name="Asai D.J."/>
            <person name="Wilkes D.E."/>
            <person name="Wang Y."/>
            <person name="Cai H."/>
            <person name="Collins K."/>
            <person name="Stewart B.A."/>
            <person name="Lee S.R."/>
            <person name="Wilamowska K."/>
            <person name="Weinberg Z."/>
            <person name="Ruzzo W.L."/>
            <person name="Wloga D."/>
            <person name="Gaertig J."/>
            <person name="Frankel J."/>
            <person name="Tsao C.-C."/>
            <person name="Gorovsky M.A."/>
            <person name="Keeling P.J."/>
            <person name="Waller R.F."/>
            <person name="Patron N.J."/>
            <person name="Cherry J.M."/>
            <person name="Stover N.A."/>
            <person name="Krieger C.J."/>
            <person name="del Toro C."/>
            <person name="Ryder H.F."/>
            <person name="Williamson S.C."/>
            <person name="Barbeau R.A."/>
            <person name="Hamilton E.P."/>
            <person name="Orias E."/>
        </authorList>
    </citation>
    <scope>NUCLEOTIDE SEQUENCE [LARGE SCALE GENOMIC DNA]</scope>
    <source>
        <strain evidence="2">SB210</strain>
    </source>
</reference>
<proteinExistence type="predicted"/>
<name>W7XF33_TETTS</name>
<protein>
    <submittedName>
        <fullName evidence="1">Uncharacterized protein</fullName>
    </submittedName>
</protein>
<dbReference type="Gene3D" id="2.10.220.10">
    <property type="entry name" value="Hormone Receptor, Insulin-like Growth Factor Receptor 1, Chain A, domain 2"/>
    <property type="match status" value="1"/>
</dbReference>
<accession>W7XF33</accession>
<dbReference type="InParanoid" id="W7XF33"/>
<keyword evidence="2" id="KW-1185">Reference proteome</keyword>
<sequence>MIKITQILHQCIKLNSFLSQIFLLLMYFLQKIQKSSEQLRYNLLTFINYQKYLILIIQEQNLRFISQNLINRIKKKNKKIGKVFVMSIRQKILFSVLLQIYNLCLGQIADSCNSQRGYYFDFSQNSCLQCQNSCYNCLDQNKCSSCNYQSFLDYQTSQCQNQCKQSEYQSSFFGECQECKIQNCQICESSSTCKQCQQGWSLSQDQKACLNNICFQKANYFYNPSTQQCLLYCQEGQDDDNNNRVCSPFIQIGDQYLQIIPSHLYSSCIISKLKLFTVAGEKQLIVLCEGQIIFYSLESLIPLQVININGSLIDAVQQDNLIYILLKSNNQGIVATLNPLNQEISYQNTQLKCTLQQFSGQQITCFEEEYKLTQLDIFSLNQISFNYSTDKIIIVSSFAQNDLQQNQQQQQNSDRILETRNNNDETFSEKYQFRNLQQEKINFEPQPNQDKIFIKPLEIPFLQYQQINLKSIFYQFKSYNEINKVVVFKQNLNTLYYMDVSNPNNPLLAANLVNITSIVCQNQINKTITLVLSQQYTNYYSYLANIQYNLSSSQYYIEMIRKLDYGQGNLNLCLIDNQTLLTVTANKLGCQIYNLNNSDTSLQFSYNFTMQNNLIIEQALIIQRSFIVTIIQVNSINTLIKIVPYDQNGFQTKNAINYQISINYFGQVSLIKSLFYDQQNQILYISNQYEIEIISTDPKQQKLYANVQGSKMILNYGNLIDLQYSDIDGATYLTYQFGFSIIYDDFKKQPFSNYIHTQLKKSQIFGEYFFLISDYNCIIVDTKYKNILTFNIDSSNITNLQFKSNTYYALAAYKNQNSQYLIFIIQGYNQISSYQFASDPNFGDSSFFQIGNRIISQLEQGIFRQYIIQTQQLQKEDQFTGATFDSQSLNYQIVKNQGQINQLITFNYDTQSMMYYDYTTQVNIYMTICNLNTFTNTIYLRFSSLLLFYNLLNGKSLELRISSSQISCFTQQAKNYQIILSNGVLYRYNLTDFSNIPLTSQYQTLNFFIDNQTLSNFLKNEKQFLVLNINNNQTVIYDADAMMLKQTVLNVDGDVKTYKTFGQNQIALFNSTYAATIYDNINAFTSVDYNIGQLISNSLIFIKKFLVLKQKSNLVLFNVQTKQLQYLYTIQQVGNDRFNRFVIYYKI</sequence>